<dbReference type="Proteomes" id="UP001596074">
    <property type="component" value="Unassembled WGS sequence"/>
</dbReference>
<feature type="chain" id="PRO_5047304271" evidence="1">
    <location>
        <begin position="27"/>
        <end position="275"/>
    </location>
</feature>
<evidence type="ECO:0000313" key="2">
    <source>
        <dbReference type="EMBL" id="MFC5751672.1"/>
    </source>
</evidence>
<evidence type="ECO:0000256" key="1">
    <source>
        <dbReference type="SAM" id="SignalP"/>
    </source>
</evidence>
<proteinExistence type="predicted"/>
<name>A0ABW1A9M1_9ACTN</name>
<gene>
    <name evidence="2" type="ORF">ACFPZN_39165</name>
</gene>
<feature type="signal peptide" evidence="1">
    <location>
        <begin position="1"/>
        <end position="26"/>
    </location>
</feature>
<accession>A0ABW1A9M1</accession>
<dbReference type="EMBL" id="JBHSON010000073">
    <property type="protein sequence ID" value="MFC5751672.1"/>
    <property type="molecule type" value="Genomic_DNA"/>
</dbReference>
<organism evidence="2 3">
    <name type="scientific">Actinomadura rugatobispora</name>
    <dbReference type="NCBI Taxonomy" id="1994"/>
    <lineage>
        <taxon>Bacteria</taxon>
        <taxon>Bacillati</taxon>
        <taxon>Actinomycetota</taxon>
        <taxon>Actinomycetes</taxon>
        <taxon>Streptosporangiales</taxon>
        <taxon>Thermomonosporaceae</taxon>
        <taxon>Actinomadura</taxon>
    </lineage>
</organism>
<protein>
    <submittedName>
        <fullName evidence="2">Uncharacterized protein</fullName>
    </submittedName>
</protein>
<sequence>MNRHPTAGLLLGAGVLLAGCAAPQGAEPPVRPLNVRDMNTFTLPLDAYTPAPAQQNTLLAAEKTLVARCLERRGLDADVPDPHPAVSGRNARRYGIVDEARARTLGYSVPEISKRAPHPRMPDEIRRAVRGDGGCDDEAGRTLRAGVPDLTAQRRTLDRAAFGAYELALRDSRVRAVFARWSACMKKSGHRYATPPDAVRDKRFLDDAHHTPGPAEIGTAVADARCKRETGVVNVWAGVETAYQDRAIARNRAAFDALRTALTRRLANAANVLNR</sequence>
<keyword evidence="1" id="KW-0732">Signal</keyword>
<dbReference type="PROSITE" id="PS51257">
    <property type="entry name" value="PROKAR_LIPOPROTEIN"/>
    <property type="match status" value="1"/>
</dbReference>
<reference evidence="3" key="1">
    <citation type="journal article" date="2019" name="Int. J. Syst. Evol. Microbiol.">
        <title>The Global Catalogue of Microorganisms (GCM) 10K type strain sequencing project: providing services to taxonomists for standard genome sequencing and annotation.</title>
        <authorList>
            <consortium name="The Broad Institute Genomics Platform"/>
            <consortium name="The Broad Institute Genome Sequencing Center for Infectious Disease"/>
            <person name="Wu L."/>
            <person name="Ma J."/>
        </authorList>
    </citation>
    <scope>NUCLEOTIDE SEQUENCE [LARGE SCALE GENOMIC DNA]</scope>
    <source>
        <strain evidence="3">KCTC 42087</strain>
    </source>
</reference>
<comment type="caution">
    <text evidence="2">The sequence shown here is derived from an EMBL/GenBank/DDBJ whole genome shotgun (WGS) entry which is preliminary data.</text>
</comment>
<dbReference type="RefSeq" id="WP_378287615.1">
    <property type="nucleotide sequence ID" value="NZ_JBHSON010000073.1"/>
</dbReference>
<evidence type="ECO:0000313" key="3">
    <source>
        <dbReference type="Proteomes" id="UP001596074"/>
    </source>
</evidence>
<keyword evidence="3" id="KW-1185">Reference proteome</keyword>